<keyword evidence="6" id="KW-0406">Ion transport</keyword>
<feature type="transmembrane region" description="Helical" evidence="9">
    <location>
        <begin position="44"/>
        <end position="62"/>
    </location>
</feature>
<feature type="transmembrane region" description="Helical" evidence="9">
    <location>
        <begin position="230"/>
        <end position="248"/>
    </location>
</feature>
<comment type="similarity">
    <text evidence="8">Belongs to the anion channel-forming bestrophin (TC 1.A.46) family.</text>
</comment>
<gene>
    <name evidence="10" type="ORF">SAMN05444266_10547</name>
</gene>
<protein>
    <submittedName>
        <fullName evidence="10">Putative membrane protein</fullName>
    </submittedName>
</protein>
<feature type="transmembrane region" description="Helical" evidence="9">
    <location>
        <begin position="207"/>
        <end position="224"/>
    </location>
</feature>
<evidence type="ECO:0000256" key="4">
    <source>
        <dbReference type="ARBA" id="ARBA00022692"/>
    </source>
</evidence>
<evidence type="ECO:0000256" key="2">
    <source>
        <dbReference type="ARBA" id="ARBA00022448"/>
    </source>
</evidence>
<dbReference type="RefSeq" id="WP_073081537.1">
    <property type="nucleotide sequence ID" value="NZ_FRBL01000005.1"/>
</dbReference>
<evidence type="ECO:0000313" key="10">
    <source>
        <dbReference type="EMBL" id="SHL80472.1"/>
    </source>
</evidence>
<keyword evidence="3" id="KW-1003">Cell membrane</keyword>
<keyword evidence="7 9" id="KW-0472">Membrane</keyword>
<feature type="transmembrane region" description="Helical" evidence="9">
    <location>
        <begin position="12"/>
        <end position="32"/>
    </location>
</feature>
<dbReference type="Proteomes" id="UP000184420">
    <property type="component" value="Unassembled WGS sequence"/>
</dbReference>
<keyword evidence="2" id="KW-0813">Transport</keyword>
<evidence type="ECO:0000256" key="8">
    <source>
        <dbReference type="ARBA" id="ARBA00034708"/>
    </source>
</evidence>
<evidence type="ECO:0000256" key="7">
    <source>
        <dbReference type="ARBA" id="ARBA00023136"/>
    </source>
</evidence>
<keyword evidence="5 9" id="KW-1133">Transmembrane helix</keyword>
<dbReference type="AlphaFoldDB" id="A0A1M7DLX3"/>
<evidence type="ECO:0000256" key="1">
    <source>
        <dbReference type="ARBA" id="ARBA00004651"/>
    </source>
</evidence>
<evidence type="ECO:0000256" key="5">
    <source>
        <dbReference type="ARBA" id="ARBA00022989"/>
    </source>
</evidence>
<keyword evidence="4 9" id="KW-0812">Transmembrane</keyword>
<keyword evidence="11" id="KW-1185">Reference proteome</keyword>
<dbReference type="PANTHER" id="PTHR33281">
    <property type="entry name" value="UPF0187 PROTEIN YNEE"/>
    <property type="match status" value="1"/>
</dbReference>
<accession>A0A1M7DLX3</accession>
<dbReference type="InterPro" id="IPR044669">
    <property type="entry name" value="YneE/VCCN1/2-like"/>
</dbReference>
<sequence>MLIKSKLSLMQVFSFTWKVDLLLLLCCTGVYYMDVYWLSDHINIPGAISTVLGTAIAFFIGFNNNQAYDRWWEARIIWGALVNDSRSWTRCLLYFYHSDNESQRTTTARNMIYRHLAFLYALKSALRNRPDEYYHRYLSPEEVEIVRRQTNVPNAILNLQAQDLQRLKQTGTVDGFQFLELNDLLVKNTDSMGKCERIKNTVFPTSYVYFTKMFIWFYVIMNTLMMTESIGAWSILFGWAFGFVFHTTHLNGINLMNPFTYNPLAMPLDSIARTIEINLLETLGETDIPAPVEPRANGLYIM</sequence>
<dbReference type="OrthoDB" id="445589at2"/>
<dbReference type="EMBL" id="FRBL01000005">
    <property type="protein sequence ID" value="SHL80472.1"/>
    <property type="molecule type" value="Genomic_DNA"/>
</dbReference>
<dbReference type="GO" id="GO:0005886">
    <property type="term" value="C:plasma membrane"/>
    <property type="evidence" value="ECO:0007669"/>
    <property type="project" value="UniProtKB-SubCell"/>
</dbReference>
<reference evidence="10 11" key="1">
    <citation type="submission" date="2016-11" db="EMBL/GenBank/DDBJ databases">
        <authorList>
            <person name="Jaros S."/>
            <person name="Januszkiewicz K."/>
            <person name="Wedrychowicz H."/>
        </authorList>
    </citation>
    <scope>NUCLEOTIDE SEQUENCE [LARGE SCALE GENOMIC DNA]</scope>
    <source>
        <strain evidence="10 11">DSM 27406</strain>
    </source>
</reference>
<dbReference type="STRING" id="1419482.SAMN05444266_10547"/>
<evidence type="ECO:0000313" key="11">
    <source>
        <dbReference type="Proteomes" id="UP000184420"/>
    </source>
</evidence>
<evidence type="ECO:0000256" key="6">
    <source>
        <dbReference type="ARBA" id="ARBA00023065"/>
    </source>
</evidence>
<dbReference type="GO" id="GO:0005254">
    <property type="term" value="F:chloride channel activity"/>
    <property type="evidence" value="ECO:0007669"/>
    <property type="project" value="InterPro"/>
</dbReference>
<evidence type="ECO:0000256" key="9">
    <source>
        <dbReference type="SAM" id="Phobius"/>
    </source>
</evidence>
<dbReference type="Pfam" id="PF25539">
    <property type="entry name" value="Bestrophin_2"/>
    <property type="match status" value="1"/>
</dbReference>
<name>A0A1M7DLX3_9BACT</name>
<evidence type="ECO:0000256" key="3">
    <source>
        <dbReference type="ARBA" id="ARBA00022475"/>
    </source>
</evidence>
<comment type="subcellular location">
    <subcellularLocation>
        <location evidence="1">Cell membrane</location>
        <topology evidence="1">Multi-pass membrane protein</topology>
    </subcellularLocation>
</comment>
<organism evidence="10 11">
    <name type="scientific">Chitinophaga jiangningensis</name>
    <dbReference type="NCBI Taxonomy" id="1419482"/>
    <lineage>
        <taxon>Bacteria</taxon>
        <taxon>Pseudomonadati</taxon>
        <taxon>Bacteroidota</taxon>
        <taxon>Chitinophagia</taxon>
        <taxon>Chitinophagales</taxon>
        <taxon>Chitinophagaceae</taxon>
        <taxon>Chitinophaga</taxon>
    </lineage>
</organism>
<dbReference type="PANTHER" id="PTHR33281:SF19">
    <property type="entry name" value="VOLTAGE-DEPENDENT ANION CHANNEL-FORMING PROTEIN YNEE"/>
    <property type="match status" value="1"/>
</dbReference>
<proteinExistence type="inferred from homology"/>